<dbReference type="Pfam" id="PF03061">
    <property type="entry name" value="4HBT"/>
    <property type="match status" value="1"/>
</dbReference>
<dbReference type="CDD" id="cd00586">
    <property type="entry name" value="4HBT"/>
    <property type="match status" value="1"/>
</dbReference>
<dbReference type="Proteomes" id="UP001595377">
    <property type="component" value="Unassembled WGS sequence"/>
</dbReference>
<dbReference type="EMBL" id="JBHRSP010000045">
    <property type="protein sequence ID" value="MFC3076037.1"/>
    <property type="molecule type" value="Genomic_DNA"/>
</dbReference>
<dbReference type="GO" id="GO:0016787">
    <property type="term" value="F:hydrolase activity"/>
    <property type="evidence" value="ECO:0007669"/>
    <property type="project" value="UniProtKB-KW"/>
</dbReference>
<dbReference type="RefSeq" id="WP_257318272.1">
    <property type="nucleotide sequence ID" value="NZ_JANFDG010000046.1"/>
</dbReference>
<dbReference type="Gene3D" id="3.10.129.10">
    <property type="entry name" value="Hotdog Thioesterase"/>
    <property type="match status" value="1"/>
</dbReference>
<dbReference type="SUPFAM" id="SSF54637">
    <property type="entry name" value="Thioesterase/thiol ester dehydrase-isomerase"/>
    <property type="match status" value="1"/>
</dbReference>
<name>A0ABV7DN22_9HYPH</name>
<evidence type="ECO:0000259" key="1">
    <source>
        <dbReference type="Pfam" id="PF03061"/>
    </source>
</evidence>
<dbReference type="PANTHER" id="PTHR31793">
    <property type="entry name" value="4-HYDROXYBENZOYL-COA THIOESTERASE FAMILY MEMBER"/>
    <property type="match status" value="1"/>
</dbReference>
<dbReference type="InterPro" id="IPR006683">
    <property type="entry name" value="Thioestr_dom"/>
</dbReference>
<dbReference type="PANTHER" id="PTHR31793:SF24">
    <property type="entry name" value="LONG-CHAIN ACYL-COA THIOESTERASE FADM"/>
    <property type="match status" value="1"/>
</dbReference>
<evidence type="ECO:0000313" key="2">
    <source>
        <dbReference type="EMBL" id="MFC3076037.1"/>
    </source>
</evidence>
<keyword evidence="3" id="KW-1185">Reference proteome</keyword>
<proteinExistence type="predicted"/>
<reference evidence="3" key="1">
    <citation type="journal article" date="2019" name="Int. J. Syst. Evol. Microbiol.">
        <title>The Global Catalogue of Microorganisms (GCM) 10K type strain sequencing project: providing services to taxonomists for standard genome sequencing and annotation.</title>
        <authorList>
            <consortium name="The Broad Institute Genomics Platform"/>
            <consortium name="The Broad Institute Genome Sequencing Center for Infectious Disease"/>
            <person name="Wu L."/>
            <person name="Ma J."/>
        </authorList>
    </citation>
    <scope>NUCLEOTIDE SEQUENCE [LARGE SCALE GENOMIC DNA]</scope>
    <source>
        <strain evidence="3">KCTC 52677</strain>
    </source>
</reference>
<sequence length="141" mass="16171">MFHRNELIRFQHCDPAGIVFYPRYVEMINATVEDWFDSIGLGFADIHGRLNTAIPAVSLAVDFRAPSRIGETLVFMLTVERIGTTSVGLRIEARHRDELRFTSRLTLVHTSKEDYRPRPWPDRFRDAMACEEAQSNSSKSA</sequence>
<feature type="domain" description="Thioesterase" evidence="1">
    <location>
        <begin position="18"/>
        <end position="98"/>
    </location>
</feature>
<dbReference type="InterPro" id="IPR029069">
    <property type="entry name" value="HotDog_dom_sf"/>
</dbReference>
<protein>
    <submittedName>
        <fullName evidence="2">Acyl-CoA thioesterase</fullName>
        <ecNumber evidence="2">3.1.2.-</ecNumber>
    </submittedName>
</protein>
<comment type="caution">
    <text evidence="2">The sequence shown here is derived from an EMBL/GenBank/DDBJ whole genome shotgun (WGS) entry which is preliminary data.</text>
</comment>
<accession>A0ABV7DN22</accession>
<evidence type="ECO:0000313" key="3">
    <source>
        <dbReference type="Proteomes" id="UP001595377"/>
    </source>
</evidence>
<dbReference type="InterPro" id="IPR050563">
    <property type="entry name" value="4-hydroxybenzoyl-CoA_TE"/>
</dbReference>
<organism evidence="2 3">
    <name type="scientific">Shinella pollutisoli</name>
    <dbReference type="NCBI Taxonomy" id="2250594"/>
    <lineage>
        <taxon>Bacteria</taxon>
        <taxon>Pseudomonadati</taxon>
        <taxon>Pseudomonadota</taxon>
        <taxon>Alphaproteobacteria</taxon>
        <taxon>Hyphomicrobiales</taxon>
        <taxon>Rhizobiaceae</taxon>
        <taxon>Shinella</taxon>
    </lineage>
</organism>
<keyword evidence="2" id="KW-0378">Hydrolase</keyword>
<dbReference type="EC" id="3.1.2.-" evidence="2"/>
<gene>
    <name evidence="2" type="ORF">ACFOHH_23190</name>
</gene>